<evidence type="ECO:0000313" key="2">
    <source>
        <dbReference type="Proteomes" id="UP001186974"/>
    </source>
</evidence>
<proteinExistence type="predicted"/>
<protein>
    <submittedName>
        <fullName evidence="1">Uncharacterized protein</fullName>
    </submittedName>
</protein>
<sequence>MTRITYVPLQTAEETSYTSVHHSDEPITHHVFHVLSVIGRNVRYLPSAFKPHRDPTPLPGVTLPKINAMQKYLEFSRFSGLDIAMIVIALTILPTGELIWHYRAWQLVFLACGLLYFGQLPLSIPSRTFCKSRARLGRVRRHEDEKWFFINGPDGSRRNLQTTVDRLSATFQRPVTGIQSPSYGFVYEAIVGLLLQMGDDNARAVHVVYDSLKNKLLDDRISKVVVVAHALGGVILSHTIDRLIHSLPRNCMTKLEIYTFGSAAFHFANPLKSTAGDQPTTISEPTFLIPIIEHYANDFDPVARIGVIHHTRKQPKTRYAGRLFIHQHASGSFFNEHYLDSMFPLSVAKDAQGLPGSMNHFLDQMVCVDEKTAKKRALSMDAAMHGDVPIRLGDKERRMSVQAETAMSVEEGSGRTVRSLSRLWRYVGGGRP</sequence>
<keyword evidence="2" id="KW-1185">Reference proteome</keyword>
<dbReference type="Proteomes" id="UP001186974">
    <property type="component" value="Unassembled WGS sequence"/>
</dbReference>
<comment type="caution">
    <text evidence="1">The sequence shown here is derived from an EMBL/GenBank/DDBJ whole genome shotgun (WGS) entry which is preliminary data.</text>
</comment>
<reference evidence="1" key="1">
    <citation type="submission" date="2024-09" db="EMBL/GenBank/DDBJ databases">
        <title>Black Yeasts Isolated from many extreme environments.</title>
        <authorList>
            <person name="Coleine C."/>
            <person name="Stajich J.E."/>
            <person name="Selbmann L."/>
        </authorList>
    </citation>
    <scope>NUCLEOTIDE SEQUENCE</scope>
    <source>
        <strain evidence="1">CCFEE 5737</strain>
    </source>
</reference>
<gene>
    <name evidence="1" type="ORF">LTS18_007386</name>
</gene>
<accession>A0ACC3D2L6</accession>
<organism evidence="1 2">
    <name type="scientific">Coniosporium uncinatum</name>
    <dbReference type="NCBI Taxonomy" id="93489"/>
    <lineage>
        <taxon>Eukaryota</taxon>
        <taxon>Fungi</taxon>
        <taxon>Dikarya</taxon>
        <taxon>Ascomycota</taxon>
        <taxon>Pezizomycotina</taxon>
        <taxon>Dothideomycetes</taxon>
        <taxon>Dothideomycetes incertae sedis</taxon>
        <taxon>Coniosporium</taxon>
    </lineage>
</organism>
<dbReference type="EMBL" id="JAWDJW010008187">
    <property type="protein sequence ID" value="KAK3060932.1"/>
    <property type="molecule type" value="Genomic_DNA"/>
</dbReference>
<evidence type="ECO:0000313" key="1">
    <source>
        <dbReference type="EMBL" id="KAK3060932.1"/>
    </source>
</evidence>
<name>A0ACC3D2L6_9PEZI</name>